<evidence type="ECO:0000313" key="2">
    <source>
        <dbReference type="Proteomes" id="UP000291404"/>
    </source>
</evidence>
<gene>
    <name evidence="1" type="ORF">CWI36_0966p0020</name>
</gene>
<sequence length="62" mass="7165">MRVVSCHHKKTCSNKQTYCLMLPAAVKDYANICSRCRNLAPKRIENINYHPINFASINENIK</sequence>
<accession>A0A4V2JVB1</accession>
<keyword evidence="2" id="KW-1185">Reference proteome</keyword>
<reference evidence="1 2" key="1">
    <citation type="submission" date="2017-12" db="EMBL/GenBank/DDBJ databases">
        <authorList>
            <person name="Pombert J.-F."/>
            <person name="Haag K.L."/>
            <person name="Ebert D."/>
        </authorList>
    </citation>
    <scope>NUCLEOTIDE SEQUENCE [LARGE SCALE GENOMIC DNA]</scope>
    <source>
        <strain evidence="1">BE-OM-2</strain>
    </source>
</reference>
<dbReference type="Proteomes" id="UP000291404">
    <property type="component" value="Unassembled WGS sequence"/>
</dbReference>
<dbReference type="AlphaFoldDB" id="A0A4V2JVB1"/>
<proteinExistence type="predicted"/>
<name>A0A4V2JVB1_9MICR</name>
<organism evidence="1 2">
    <name type="scientific">Hamiltosporidium magnivora</name>
    <dbReference type="NCBI Taxonomy" id="148818"/>
    <lineage>
        <taxon>Eukaryota</taxon>
        <taxon>Fungi</taxon>
        <taxon>Fungi incertae sedis</taxon>
        <taxon>Microsporidia</taxon>
        <taxon>Dubosqiidae</taxon>
        <taxon>Hamiltosporidium</taxon>
    </lineage>
</organism>
<comment type="caution">
    <text evidence="1">The sequence shown here is derived from an EMBL/GenBank/DDBJ whole genome shotgun (WGS) entry which is preliminary data.</text>
</comment>
<evidence type="ECO:0000313" key="1">
    <source>
        <dbReference type="EMBL" id="TBU03202.1"/>
    </source>
</evidence>
<dbReference type="VEuPathDB" id="MicrosporidiaDB:CWI36_0966p0020"/>
<dbReference type="EMBL" id="PITI01000966">
    <property type="protein sequence ID" value="TBU03202.1"/>
    <property type="molecule type" value="Genomic_DNA"/>
</dbReference>
<protein>
    <submittedName>
        <fullName evidence="1">Uncharacterized protein</fullName>
    </submittedName>
</protein>